<evidence type="ECO:0008006" key="3">
    <source>
        <dbReference type="Google" id="ProtNLM"/>
    </source>
</evidence>
<accession>A0A9P5MMF8</accession>
<dbReference type="EMBL" id="WHVB01000024">
    <property type="protein sequence ID" value="KAF8470942.1"/>
    <property type="molecule type" value="Genomic_DNA"/>
</dbReference>
<keyword evidence="2" id="KW-1185">Reference proteome</keyword>
<evidence type="ECO:0000313" key="1">
    <source>
        <dbReference type="EMBL" id="KAF8470942.1"/>
    </source>
</evidence>
<dbReference type="Proteomes" id="UP000759537">
    <property type="component" value="Unassembled WGS sequence"/>
</dbReference>
<reference evidence="1" key="2">
    <citation type="journal article" date="2020" name="Nat. Commun.">
        <title>Large-scale genome sequencing of mycorrhizal fungi provides insights into the early evolution of symbiotic traits.</title>
        <authorList>
            <person name="Miyauchi S."/>
            <person name="Kiss E."/>
            <person name="Kuo A."/>
            <person name="Drula E."/>
            <person name="Kohler A."/>
            <person name="Sanchez-Garcia M."/>
            <person name="Morin E."/>
            <person name="Andreopoulos B."/>
            <person name="Barry K.W."/>
            <person name="Bonito G."/>
            <person name="Buee M."/>
            <person name="Carver A."/>
            <person name="Chen C."/>
            <person name="Cichocki N."/>
            <person name="Clum A."/>
            <person name="Culley D."/>
            <person name="Crous P.W."/>
            <person name="Fauchery L."/>
            <person name="Girlanda M."/>
            <person name="Hayes R.D."/>
            <person name="Keri Z."/>
            <person name="LaButti K."/>
            <person name="Lipzen A."/>
            <person name="Lombard V."/>
            <person name="Magnuson J."/>
            <person name="Maillard F."/>
            <person name="Murat C."/>
            <person name="Nolan M."/>
            <person name="Ohm R.A."/>
            <person name="Pangilinan J."/>
            <person name="Pereira M.F."/>
            <person name="Perotto S."/>
            <person name="Peter M."/>
            <person name="Pfister S."/>
            <person name="Riley R."/>
            <person name="Sitrit Y."/>
            <person name="Stielow J.B."/>
            <person name="Szollosi G."/>
            <person name="Zifcakova L."/>
            <person name="Stursova M."/>
            <person name="Spatafora J.W."/>
            <person name="Tedersoo L."/>
            <person name="Vaario L.M."/>
            <person name="Yamada A."/>
            <person name="Yan M."/>
            <person name="Wang P."/>
            <person name="Xu J."/>
            <person name="Bruns T."/>
            <person name="Baldrian P."/>
            <person name="Vilgalys R."/>
            <person name="Dunand C."/>
            <person name="Henrissat B."/>
            <person name="Grigoriev I.V."/>
            <person name="Hibbett D."/>
            <person name="Nagy L.G."/>
            <person name="Martin F.M."/>
        </authorList>
    </citation>
    <scope>NUCLEOTIDE SEQUENCE</scope>
    <source>
        <strain evidence="1">Prilba</strain>
    </source>
</reference>
<comment type="caution">
    <text evidence="1">The sequence shown here is derived from an EMBL/GenBank/DDBJ whole genome shotgun (WGS) entry which is preliminary data.</text>
</comment>
<dbReference type="AlphaFoldDB" id="A0A9P5MMF8"/>
<proteinExistence type="predicted"/>
<protein>
    <recommendedName>
        <fullName evidence="3">F-box domain-containing protein</fullName>
    </recommendedName>
</protein>
<sequence>MFKPCLPIELLRPILQFIHPCNFNYSLCLVSRAFRADVEYQFYKYIAVPEKRLLFFCRTMFARPDLARRVQRLAYTGAVHREPEPGDTEVVARMMKMLVNLKDLSISSSIYIPETGEREWPVNRDDVRILYDCPFRLERLDCMFTWAEPLARWLATQPQLVAFEHDGYPRGRVRLGPPKADRSLMCCEYLRITPYILECFEGREKPQPVAMRFDMRFITAQQEFVAARALGSMCLNLKCLTLTRQTSSIGGEYLSTSRILWAFAEKAPNLTCLAIYENIDYSAGENKRILRIIKEHFTKLQVFVWAPLNYPVNQDGYASSSSESGFSIDSCTEEEEYSIDKTERYAFAMFDAVPPLCMFISYRKGPCYVWRRGPLPRDPGEPRPLKRTRLSIRLSEDTFRAVDPDHPLDLFVTNVPHGPPLAAPRIITIYNAPILPPVSRSSKSFQEL</sequence>
<organism evidence="1 2">
    <name type="scientific">Russula ochroleuca</name>
    <dbReference type="NCBI Taxonomy" id="152965"/>
    <lineage>
        <taxon>Eukaryota</taxon>
        <taxon>Fungi</taxon>
        <taxon>Dikarya</taxon>
        <taxon>Basidiomycota</taxon>
        <taxon>Agaricomycotina</taxon>
        <taxon>Agaricomycetes</taxon>
        <taxon>Russulales</taxon>
        <taxon>Russulaceae</taxon>
        <taxon>Russula</taxon>
    </lineage>
</organism>
<evidence type="ECO:0000313" key="2">
    <source>
        <dbReference type="Proteomes" id="UP000759537"/>
    </source>
</evidence>
<gene>
    <name evidence="1" type="ORF">DFH94DRAFT_696739</name>
</gene>
<reference evidence="1" key="1">
    <citation type="submission" date="2019-10" db="EMBL/GenBank/DDBJ databases">
        <authorList>
            <consortium name="DOE Joint Genome Institute"/>
            <person name="Kuo A."/>
            <person name="Miyauchi S."/>
            <person name="Kiss E."/>
            <person name="Drula E."/>
            <person name="Kohler A."/>
            <person name="Sanchez-Garcia M."/>
            <person name="Andreopoulos B."/>
            <person name="Barry K.W."/>
            <person name="Bonito G."/>
            <person name="Buee M."/>
            <person name="Carver A."/>
            <person name="Chen C."/>
            <person name="Cichocki N."/>
            <person name="Clum A."/>
            <person name="Culley D."/>
            <person name="Crous P.W."/>
            <person name="Fauchery L."/>
            <person name="Girlanda M."/>
            <person name="Hayes R."/>
            <person name="Keri Z."/>
            <person name="LaButti K."/>
            <person name="Lipzen A."/>
            <person name="Lombard V."/>
            <person name="Magnuson J."/>
            <person name="Maillard F."/>
            <person name="Morin E."/>
            <person name="Murat C."/>
            <person name="Nolan M."/>
            <person name="Ohm R."/>
            <person name="Pangilinan J."/>
            <person name="Pereira M."/>
            <person name="Perotto S."/>
            <person name="Peter M."/>
            <person name="Riley R."/>
            <person name="Sitrit Y."/>
            <person name="Stielow B."/>
            <person name="Szollosi G."/>
            <person name="Zifcakova L."/>
            <person name="Stursova M."/>
            <person name="Spatafora J.W."/>
            <person name="Tedersoo L."/>
            <person name="Vaario L.-M."/>
            <person name="Yamada A."/>
            <person name="Yan M."/>
            <person name="Wang P."/>
            <person name="Xu J."/>
            <person name="Bruns T."/>
            <person name="Baldrian P."/>
            <person name="Vilgalys R."/>
            <person name="Henrissat B."/>
            <person name="Grigoriev I.V."/>
            <person name="Hibbett D."/>
            <person name="Nagy L.G."/>
            <person name="Martin F.M."/>
        </authorList>
    </citation>
    <scope>NUCLEOTIDE SEQUENCE</scope>
    <source>
        <strain evidence="1">Prilba</strain>
    </source>
</reference>
<dbReference type="OrthoDB" id="3232239at2759"/>
<name>A0A9P5MMF8_9AGAM</name>